<organism evidence="2 3">
    <name type="scientific">Penicillium antarcticum</name>
    <dbReference type="NCBI Taxonomy" id="416450"/>
    <lineage>
        <taxon>Eukaryota</taxon>
        <taxon>Fungi</taxon>
        <taxon>Dikarya</taxon>
        <taxon>Ascomycota</taxon>
        <taxon>Pezizomycotina</taxon>
        <taxon>Eurotiomycetes</taxon>
        <taxon>Eurotiomycetidae</taxon>
        <taxon>Eurotiales</taxon>
        <taxon>Aspergillaceae</taxon>
        <taxon>Penicillium</taxon>
    </lineage>
</organism>
<dbReference type="EMBL" id="MDYN01000105">
    <property type="protein sequence ID" value="OQD77411.1"/>
    <property type="molecule type" value="Genomic_DNA"/>
</dbReference>
<feature type="region of interest" description="Disordered" evidence="1">
    <location>
        <begin position="1"/>
        <end position="42"/>
    </location>
</feature>
<sequence length="350" mass="40381">MMASKESFASSHSILHQRKSDGFHPDKPSKRPSAQYESGSKLNFGAENLSIKEGRRDKPLPLIPHSAWPLHPFHFQNDKRNFPTPGRSSISADDTHTSFTDEIELQDLRQQCLSGTEAPLECYGAGNESESRPLLVTAVKYKTKGHRISSRYSEASMRTYYCKARATILGQSRRNIGSSILFSSFRMTQGIRKLFWGYDQLYHTSETRYIGEHDFWMLLKRFFGLVPLPPSLSGLFPANDEIPYIKDYLRSKPIPVEHSDGKDNDRNLVKVCTRLAEWVFRHSNSRRIFFDEDPETYSKSPNTDWEIYQGFGLIHQFCNELEYRQLDLSGFRVQTAWLQAQKMSFQKGQS</sequence>
<dbReference type="Proteomes" id="UP000191672">
    <property type="component" value="Unassembled WGS sequence"/>
</dbReference>
<reference evidence="3" key="1">
    <citation type="journal article" date="2017" name="Nat. Microbiol.">
        <title>Global analysis of biosynthetic gene clusters reveals vast potential of secondary metabolite production in Penicillium species.</title>
        <authorList>
            <person name="Nielsen J.C."/>
            <person name="Grijseels S."/>
            <person name="Prigent S."/>
            <person name="Ji B."/>
            <person name="Dainat J."/>
            <person name="Nielsen K.F."/>
            <person name="Frisvad J.C."/>
            <person name="Workman M."/>
            <person name="Nielsen J."/>
        </authorList>
    </citation>
    <scope>NUCLEOTIDE SEQUENCE [LARGE SCALE GENOMIC DNA]</scope>
    <source>
        <strain evidence="3">IBT 31811</strain>
    </source>
</reference>
<name>A0A1V6PK93_9EURO</name>
<evidence type="ECO:0000313" key="3">
    <source>
        <dbReference type="Proteomes" id="UP000191672"/>
    </source>
</evidence>
<gene>
    <name evidence="2" type="ORF">PENANT_c105G04899</name>
</gene>
<evidence type="ECO:0000313" key="2">
    <source>
        <dbReference type="EMBL" id="OQD77411.1"/>
    </source>
</evidence>
<comment type="caution">
    <text evidence="2">The sequence shown here is derived from an EMBL/GenBank/DDBJ whole genome shotgun (WGS) entry which is preliminary data.</text>
</comment>
<dbReference type="AlphaFoldDB" id="A0A1V6PK93"/>
<feature type="compositionally biased region" description="Basic and acidic residues" evidence="1">
    <location>
        <begin position="18"/>
        <end position="29"/>
    </location>
</feature>
<accession>A0A1V6PK93</accession>
<proteinExistence type="predicted"/>
<keyword evidence="3" id="KW-1185">Reference proteome</keyword>
<evidence type="ECO:0000256" key="1">
    <source>
        <dbReference type="SAM" id="MobiDB-lite"/>
    </source>
</evidence>
<protein>
    <submittedName>
        <fullName evidence="2">Uncharacterized protein</fullName>
    </submittedName>
</protein>